<evidence type="ECO:0000313" key="4">
    <source>
        <dbReference type="EMBL" id="CAD7230261.1"/>
    </source>
</evidence>
<dbReference type="OrthoDB" id="70142at2759"/>
<organism evidence="4">
    <name type="scientific">Cyprideis torosa</name>
    <dbReference type="NCBI Taxonomy" id="163714"/>
    <lineage>
        <taxon>Eukaryota</taxon>
        <taxon>Metazoa</taxon>
        <taxon>Ecdysozoa</taxon>
        <taxon>Arthropoda</taxon>
        <taxon>Crustacea</taxon>
        <taxon>Oligostraca</taxon>
        <taxon>Ostracoda</taxon>
        <taxon>Podocopa</taxon>
        <taxon>Podocopida</taxon>
        <taxon>Cytherocopina</taxon>
        <taxon>Cytheroidea</taxon>
        <taxon>Cytherideidae</taxon>
        <taxon>Cyprideis</taxon>
    </lineage>
</organism>
<accession>A0A7R8ZSG7</accession>
<feature type="domain" description="Cysteine-rich DPF motif" evidence="3">
    <location>
        <begin position="34"/>
        <end position="117"/>
    </location>
</feature>
<sequence length="132" mass="14473">MAAHNRFEVSLPPFYNLMGKENYRTSVGGGGTLECSLCRFKAPFDHLTSSLPPMRFSGPVYIRGSNVENFVVLGSECTICKAIVCANPQCSVFFTNWFCQGCFQVNSSKFPAEVRASVPASKPLAEEDSTDK</sequence>
<dbReference type="Pfam" id="PF10170">
    <property type="entry name" value="C6_DPF"/>
    <property type="match status" value="1"/>
</dbReference>
<dbReference type="AlphaFoldDB" id="A0A7R8ZSG7"/>
<dbReference type="EMBL" id="OB662568">
    <property type="protein sequence ID" value="CAD7230261.1"/>
    <property type="molecule type" value="Genomic_DNA"/>
</dbReference>
<name>A0A7R8ZSG7_9CRUS</name>
<dbReference type="PANTHER" id="PTHR31849:SF1">
    <property type="entry name" value="CYSTEINE-RICH DPF MOTIF DOMAIN-CONTAINING PROTEIN 1"/>
    <property type="match status" value="1"/>
</dbReference>
<evidence type="ECO:0000256" key="2">
    <source>
        <dbReference type="ARBA" id="ARBA00014801"/>
    </source>
</evidence>
<dbReference type="InterPro" id="IPR042426">
    <property type="entry name" value="CDPF1"/>
</dbReference>
<proteinExistence type="inferred from homology"/>
<reference evidence="4" key="1">
    <citation type="submission" date="2020-11" db="EMBL/GenBank/DDBJ databases">
        <authorList>
            <person name="Tran Van P."/>
        </authorList>
    </citation>
    <scope>NUCLEOTIDE SEQUENCE</scope>
</reference>
<evidence type="ECO:0000256" key="1">
    <source>
        <dbReference type="ARBA" id="ARBA00007917"/>
    </source>
</evidence>
<evidence type="ECO:0000259" key="3">
    <source>
        <dbReference type="Pfam" id="PF10170"/>
    </source>
</evidence>
<comment type="similarity">
    <text evidence="1">Belongs to the CDPF1 family.</text>
</comment>
<dbReference type="PANTHER" id="PTHR31849">
    <property type="entry name" value="CYSTEINE-RICH PDF MOTIF DOMAIN-CONTAINING PROTEIN 1"/>
    <property type="match status" value="1"/>
</dbReference>
<dbReference type="InterPro" id="IPR018785">
    <property type="entry name" value="CDPF1_dom"/>
</dbReference>
<protein>
    <recommendedName>
        <fullName evidence="2">Cysteine-rich DPF motif domain-containing protein 1</fullName>
    </recommendedName>
</protein>
<gene>
    <name evidence="4" type="ORF">CTOB1V02_LOCUS8123</name>
</gene>